<evidence type="ECO:0000256" key="3">
    <source>
        <dbReference type="ARBA" id="ARBA00004240"/>
    </source>
</evidence>
<keyword evidence="9" id="KW-0496">Mitochondrion</keyword>
<evidence type="ECO:0000256" key="9">
    <source>
        <dbReference type="ARBA" id="ARBA00023128"/>
    </source>
</evidence>
<evidence type="ECO:0000256" key="2">
    <source>
        <dbReference type="ARBA" id="ARBA00004173"/>
    </source>
</evidence>
<comment type="subcellular location">
    <subcellularLocation>
        <location evidence="3">Endoplasmic reticulum</location>
    </subcellularLocation>
    <subcellularLocation>
        <location evidence="1">Membrane</location>
        <topology evidence="1">Single-pass membrane protein</topology>
    </subcellularLocation>
    <subcellularLocation>
        <location evidence="2">Mitochondrion</location>
    </subcellularLocation>
</comment>
<dbReference type="Gene3D" id="3.40.50.1820">
    <property type="entry name" value="alpha/beta hydrolase"/>
    <property type="match status" value="1"/>
</dbReference>
<evidence type="ECO:0000256" key="10">
    <source>
        <dbReference type="ARBA" id="ARBA00023136"/>
    </source>
</evidence>
<dbReference type="InterPro" id="IPR016024">
    <property type="entry name" value="ARM-type_fold"/>
</dbReference>
<dbReference type="EMBL" id="GANO01004548">
    <property type="protein sequence ID" value="JAB55323.1"/>
    <property type="molecule type" value="mRNA"/>
</dbReference>
<evidence type="ECO:0000256" key="14">
    <source>
        <dbReference type="ARBA" id="ARBA00040991"/>
    </source>
</evidence>
<keyword evidence="5" id="KW-0812">Transmembrane</keyword>
<proteinExistence type="evidence at transcript level"/>
<keyword evidence="4" id="KW-0444">Lipid biosynthesis</keyword>
<reference evidence="16" key="1">
    <citation type="journal article" date="2014" name="Insect Biochem. Mol. Biol.">
        <title>An insight into the sialome of the frog biting fly, Corethrella appendiculata.</title>
        <authorList>
            <person name="Ribeiro J.M.C."/>
            <person name="Chagas A.C."/>
            <person name="Pham V.M."/>
            <person name="Lounibos L.P."/>
            <person name="Calvo E."/>
        </authorList>
    </citation>
    <scope>NUCLEOTIDE SEQUENCE</scope>
    <source>
        <tissue evidence="16">Salivary glands</tissue>
    </source>
</reference>
<evidence type="ECO:0000256" key="6">
    <source>
        <dbReference type="ARBA" id="ARBA00022824"/>
    </source>
</evidence>
<dbReference type="GO" id="GO:0008654">
    <property type="term" value="P:phospholipid biosynthetic process"/>
    <property type="evidence" value="ECO:0007669"/>
    <property type="project" value="UniProtKB-KW"/>
</dbReference>
<dbReference type="SUPFAM" id="SSF53474">
    <property type="entry name" value="alpha/beta-Hydrolases"/>
    <property type="match status" value="1"/>
</dbReference>
<keyword evidence="7" id="KW-1133">Transmembrane helix</keyword>
<dbReference type="PANTHER" id="PTHR48182:SF2">
    <property type="entry name" value="PROTEIN SERAC1"/>
    <property type="match status" value="1"/>
</dbReference>
<dbReference type="SUPFAM" id="SSF48371">
    <property type="entry name" value="ARM repeat"/>
    <property type="match status" value="1"/>
</dbReference>
<comment type="similarity">
    <text evidence="13">Belongs to the SERAC1 family.</text>
</comment>
<keyword evidence="11" id="KW-0594">Phospholipid biosynthesis</keyword>
<evidence type="ECO:0000313" key="16">
    <source>
        <dbReference type="EMBL" id="JAB55323.1"/>
    </source>
</evidence>
<evidence type="ECO:0000256" key="11">
    <source>
        <dbReference type="ARBA" id="ARBA00023209"/>
    </source>
</evidence>
<evidence type="ECO:0000256" key="8">
    <source>
        <dbReference type="ARBA" id="ARBA00023098"/>
    </source>
</evidence>
<dbReference type="AlphaFoldDB" id="U5EDY0"/>
<evidence type="ECO:0000256" key="4">
    <source>
        <dbReference type="ARBA" id="ARBA00022516"/>
    </source>
</evidence>
<keyword evidence="10" id="KW-0472">Membrane</keyword>
<dbReference type="InterPro" id="IPR052374">
    <property type="entry name" value="SERAC1"/>
</dbReference>
<evidence type="ECO:0000256" key="15">
    <source>
        <dbReference type="ARBA" id="ARBA00041701"/>
    </source>
</evidence>
<dbReference type="InterPro" id="IPR011989">
    <property type="entry name" value="ARM-like"/>
</dbReference>
<keyword evidence="6" id="KW-0256">Endoplasmic reticulum</keyword>
<dbReference type="GO" id="GO:0005739">
    <property type="term" value="C:mitochondrion"/>
    <property type="evidence" value="ECO:0007669"/>
    <property type="project" value="UniProtKB-SubCell"/>
</dbReference>
<feature type="non-terminal residue" evidence="16">
    <location>
        <position position="1"/>
    </location>
</feature>
<sequence>GLTSAFGLLSFEAYKTYRKLSSLVNPNVLYLNQKRPDYIYIKHHIYRKSIRKLLKERENRGGIVNIVLQPFGKWWKSFKHTIAWRLLRIAQNGNQYERLKAVQQLVLIDHLKDWDFQHLAQICDAKTGISLARSNCDQRWFLKPRFYGVQKDPRKILSEIKTLFEQLMPNKCVEYALDTTFATHKIKEPEGDGGIVSYGVALSRHENDMLTQSLDVLLHLTSKFEICEKIIDAGGLLTLIEIEKFYQNNREMKLIICRIIANLTATCGKYLNDFFVTGCIGLLSKWQKDPDLRLKVTATLALSNLDVDDPNSFHYAPKVYPLYPRVRRKRKPNVDIVFIHGLLGGVFVTWRQKDLNPEGASLLEGIANKKEDFVQMKKSSQSLKPNISDTTTKEIMKALQEEEQLGSDWTVIYPDIPFVADEENNVGPYMVSGEKWKNELHRPDSYTFCWPMEWLPKDFQNIRVIGLNYESSLSQWSASGCPCEKYNGKLNKRSDEFLESLSKCNIGQDRPVIWVGHSMGGLLIKNIIVKASQSDDQKIQNIARNSKAILFMGTPHRGSPVANLKQHTQAILWPSVEVVELVENSKALTKLHQDFLHTLDMFGNTTEIVSICEGVPTMLTSFKFPLQIVTEKSARINIGDFYLTADDHLGISKPICRESFLYQRLVKMISNAIKNYNSTTAKTIKNYHDVKSIKNKPNSQSNTDETQNTNRSFIDFNWKQQYKKIFNIFF</sequence>
<keyword evidence="12" id="KW-1208">Phospholipid metabolism</keyword>
<protein>
    <recommendedName>
        <fullName evidence="14">Protein SERAC1</fullName>
    </recommendedName>
    <alternativeName>
        <fullName evidence="15">Serine active site-containing protein 1</fullName>
    </alternativeName>
</protein>
<keyword evidence="8" id="KW-0443">Lipid metabolism</keyword>
<evidence type="ECO:0000256" key="1">
    <source>
        <dbReference type="ARBA" id="ARBA00004167"/>
    </source>
</evidence>
<evidence type="ECO:0000256" key="13">
    <source>
        <dbReference type="ARBA" id="ARBA00038024"/>
    </source>
</evidence>
<evidence type="ECO:0000256" key="12">
    <source>
        <dbReference type="ARBA" id="ARBA00023264"/>
    </source>
</evidence>
<dbReference type="GO" id="GO:0005783">
    <property type="term" value="C:endoplasmic reticulum"/>
    <property type="evidence" value="ECO:0007669"/>
    <property type="project" value="UniProtKB-SubCell"/>
</dbReference>
<evidence type="ECO:0000256" key="5">
    <source>
        <dbReference type="ARBA" id="ARBA00022692"/>
    </source>
</evidence>
<dbReference type="PANTHER" id="PTHR48182">
    <property type="entry name" value="PROTEIN SERAC1"/>
    <property type="match status" value="1"/>
</dbReference>
<dbReference type="GO" id="GO:0016020">
    <property type="term" value="C:membrane"/>
    <property type="evidence" value="ECO:0007669"/>
    <property type="project" value="UniProtKB-SubCell"/>
</dbReference>
<dbReference type="InterPro" id="IPR029058">
    <property type="entry name" value="AB_hydrolase_fold"/>
</dbReference>
<accession>U5EDY0</accession>
<organism evidence="16">
    <name type="scientific">Corethrella appendiculata</name>
    <dbReference type="NCBI Taxonomy" id="1370023"/>
    <lineage>
        <taxon>Eukaryota</taxon>
        <taxon>Metazoa</taxon>
        <taxon>Ecdysozoa</taxon>
        <taxon>Arthropoda</taxon>
        <taxon>Hexapoda</taxon>
        <taxon>Insecta</taxon>
        <taxon>Pterygota</taxon>
        <taxon>Neoptera</taxon>
        <taxon>Endopterygota</taxon>
        <taxon>Diptera</taxon>
        <taxon>Nematocera</taxon>
        <taxon>Culicoidea</taxon>
        <taxon>Chaoboridae</taxon>
        <taxon>Corethrella</taxon>
    </lineage>
</organism>
<dbReference type="Gene3D" id="1.25.10.10">
    <property type="entry name" value="Leucine-rich Repeat Variant"/>
    <property type="match status" value="1"/>
</dbReference>
<name>U5EDY0_9DIPT</name>
<evidence type="ECO:0000256" key="7">
    <source>
        <dbReference type="ARBA" id="ARBA00022989"/>
    </source>
</evidence>